<sequence>MVMNLSLTYMRILAFPRTSCLGTQENLKPINSTGCETKVVMEIECFGSILSSSMQV</sequence>
<proteinExistence type="predicted"/>
<comment type="caution">
    <text evidence="1">The sequence shown here is derived from an EMBL/GenBank/DDBJ whole genome shotgun (WGS) entry which is preliminary data.</text>
</comment>
<dbReference type="Proteomes" id="UP001062846">
    <property type="component" value="Chromosome 6"/>
</dbReference>
<keyword evidence="2" id="KW-1185">Reference proteome</keyword>
<gene>
    <name evidence="1" type="ORF">RHMOL_Rhmol06G0046500</name>
</gene>
<name>A0ACC0NA76_RHOML</name>
<organism evidence="1 2">
    <name type="scientific">Rhododendron molle</name>
    <name type="common">Chinese azalea</name>
    <name type="synonym">Azalea mollis</name>
    <dbReference type="NCBI Taxonomy" id="49168"/>
    <lineage>
        <taxon>Eukaryota</taxon>
        <taxon>Viridiplantae</taxon>
        <taxon>Streptophyta</taxon>
        <taxon>Embryophyta</taxon>
        <taxon>Tracheophyta</taxon>
        <taxon>Spermatophyta</taxon>
        <taxon>Magnoliopsida</taxon>
        <taxon>eudicotyledons</taxon>
        <taxon>Gunneridae</taxon>
        <taxon>Pentapetalae</taxon>
        <taxon>asterids</taxon>
        <taxon>Ericales</taxon>
        <taxon>Ericaceae</taxon>
        <taxon>Ericoideae</taxon>
        <taxon>Rhodoreae</taxon>
        <taxon>Rhododendron</taxon>
    </lineage>
</organism>
<evidence type="ECO:0000313" key="1">
    <source>
        <dbReference type="EMBL" id="KAI8549714.1"/>
    </source>
</evidence>
<dbReference type="EMBL" id="CM046393">
    <property type="protein sequence ID" value="KAI8549714.1"/>
    <property type="molecule type" value="Genomic_DNA"/>
</dbReference>
<evidence type="ECO:0000313" key="2">
    <source>
        <dbReference type="Proteomes" id="UP001062846"/>
    </source>
</evidence>
<protein>
    <submittedName>
        <fullName evidence="1">Uncharacterized protein</fullName>
    </submittedName>
</protein>
<accession>A0ACC0NA76</accession>
<reference evidence="1" key="1">
    <citation type="submission" date="2022-02" db="EMBL/GenBank/DDBJ databases">
        <title>Plant Genome Project.</title>
        <authorList>
            <person name="Zhang R.-G."/>
        </authorList>
    </citation>
    <scope>NUCLEOTIDE SEQUENCE</scope>
    <source>
        <strain evidence="1">AT1</strain>
    </source>
</reference>